<dbReference type="AlphaFoldDB" id="A0A1M7T6A1"/>
<dbReference type="RefSeq" id="WP_072747188.1">
    <property type="nucleotide sequence ID" value="NZ_FOHL01000004.1"/>
</dbReference>
<evidence type="ECO:0000256" key="1">
    <source>
        <dbReference type="SAM" id="Coils"/>
    </source>
</evidence>
<accession>A0A1M7T6A1</accession>
<organism evidence="2 3">
    <name type="scientific">Oceanicella actignis</name>
    <dbReference type="NCBI Taxonomy" id="1189325"/>
    <lineage>
        <taxon>Bacteria</taxon>
        <taxon>Pseudomonadati</taxon>
        <taxon>Pseudomonadota</taxon>
        <taxon>Alphaproteobacteria</taxon>
        <taxon>Rhodobacterales</taxon>
        <taxon>Paracoccaceae</taxon>
        <taxon>Oceanicella</taxon>
    </lineage>
</organism>
<evidence type="ECO:0000313" key="3">
    <source>
        <dbReference type="Proteomes" id="UP000184066"/>
    </source>
</evidence>
<gene>
    <name evidence="2" type="ORF">SAMN05216200_104237</name>
</gene>
<feature type="coiled-coil region" evidence="1">
    <location>
        <begin position="60"/>
        <end position="87"/>
    </location>
</feature>
<dbReference type="Proteomes" id="UP000184066">
    <property type="component" value="Unassembled WGS sequence"/>
</dbReference>
<name>A0A1M7T6A1_9RHOB</name>
<reference evidence="2 3" key="1">
    <citation type="submission" date="2016-12" db="EMBL/GenBank/DDBJ databases">
        <authorList>
            <person name="Song W.-J."/>
            <person name="Kurnit D.M."/>
        </authorList>
    </citation>
    <scope>NUCLEOTIDE SEQUENCE [LARGE SCALE GENOMIC DNA]</scope>
    <source>
        <strain evidence="2 3">CGMCC 1.10808</strain>
    </source>
</reference>
<protein>
    <submittedName>
        <fullName evidence="2">Uncharacterized protein</fullName>
    </submittedName>
</protein>
<dbReference type="STRING" id="1189325.SAMN04488119_104237"/>
<proteinExistence type="predicted"/>
<sequence>MTRAELTAALFAALLAAAAIGWALHWLWRRAAHAHAHDPDLHSEMAELLHATKLERDQARQALRETVERMTAERAQSESRLKAQLAEREAELAAIMDTVGDLRRQIAALRAGAGGDAARDAQD</sequence>
<evidence type="ECO:0000313" key="2">
    <source>
        <dbReference type="EMBL" id="SHN66270.1"/>
    </source>
</evidence>
<dbReference type="EMBL" id="FRDL01000004">
    <property type="protein sequence ID" value="SHN66270.1"/>
    <property type="molecule type" value="Genomic_DNA"/>
</dbReference>
<keyword evidence="1" id="KW-0175">Coiled coil</keyword>
<keyword evidence="3" id="KW-1185">Reference proteome</keyword>